<name>A0A428JV79_9FLAO</name>
<sequence length="191" mass="22363">MQEFKDWKEFINRILIDSGEFKKSTSELKNQTEIETFEATDKNSLTEIQVGYLKENLLIYLQIFNPKVPGYNKYVEGEFFYANDLNPEELKNPGPPALEFNEMNRNGILSILVNGLKGKEVQFLKNGRILKSKLYIAEFDSNFSYSYDFTQRGFWNKIFGKKVDKMDGIEKREIELNTIFNGIKNVLQQRV</sequence>
<dbReference type="AlphaFoldDB" id="A0A428JV79"/>
<dbReference type="EMBL" id="RWBG01000007">
    <property type="protein sequence ID" value="RSK38122.1"/>
    <property type="molecule type" value="Genomic_DNA"/>
</dbReference>
<evidence type="ECO:0000313" key="1">
    <source>
        <dbReference type="EMBL" id="RSK38122.1"/>
    </source>
</evidence>
<evidence type="ECO:0000313" key="2">
    <source>
        <dbReference type="Proteomes" id="UP000270620"/>
    </source>
</evidence>
<dbReference type="Proteomes" id="UP000270620">
    <property type="component" value="Unassembled WGS sequence"/>
</dbReference>
<organism evidence="1 2">
    <name type="scientific">Mangrovimonas spongiae</name>
    <dbReference type="NCBI Taxonomy" id="2494697"/>
    <lineage>
        <taxon>Bacteria</taxon>
        <taxon>Pseudomonadati</taxon>
        <taxon>Bacteroidota</taxon>
        <taxon>Flavobacteriia</taxon>
        <taxon>Flavobacteriales</taxon>
        <taxon>Flavobacteriaceae</taxon>
        <taxon>Mangrovimonas</taxon>
    </lineage>
</organism>
<accession>A0A428JV79</accession>
<keyword evidence="2" id="KW-1185">Reference proteome</keyword>
<dbReference type="RefSeq" id="WP_125468738.1">
    <property type="nucleotide sequence ID" value="NZ_RWBG01000007.1"/>
</dbReference>
<reference evidence="1 2" key="1">
    <citation type="submission" date="2018-12" db="EMBL/GenBank/DDBJ databases">
        <title>Mangrovimonas spongiae sp. nov., a novel member of the genus Mangrovimonas isolated from marine sponge.</title>
        <authorList>
            <person name="Zhuang L."/>
            <person name="Luo L."/>
        </authorList>
    </citation>
    <scope>NUCLEOTIDE SEQUENCE [LARGE SCALE GENOMIC DNA]</scope>
    <source>
        <strain evidence="1 2">HN-E26</strain>
    </source>
</reference>
<comment type="caution">
    <text evidence="1">The sequence shown here is derived from an EMBL/GenBank/DDBJ whole genome shotgun (WGS) entry which is preliminary data.</text>
</comment>
<dbReference type="OrthoDB" id="1433139at2"/>
<protein>
    <submittedName>
        <fullName evidence="1">Uncharacterized protein</fullName>
    </submittedName>
</protein>
<proteinExistence type="predicted"/>
<gene>
    <name evidence="1" type="ORF">EJA19_12595</name>
</gene>